<comment type="subcellular location">
    <subcellularLocation>
        <location evidence="1 7">Cell membrane</location>
        <topology evidence="1 7">Multi-pass membrane protein</topology>
    </subcellularLocation>
</comment>
<keyword evidence="4 7" id="KW-0812">Transmembrane</keyword>
<dbReference type="Proteomes" id="UP001244563">
    <property type="component" value="Unassembled WGS sequence"/>
</dbReference>
<evidence type="ECO:0000256" key="6">
    <source>
        <dbReference type="ARBA" id="ARBA00023136"/>
    </source>
</evidence>
<evidence type="ECO:0000259" key="8">
    <source>
        <dbReference type="PROSITE" id="PS50928"/>
    </source>
</evidence>
<proteinExistence type="inferred from homology"/>
<keyword evidence="6 7" id="KW-0472">Membrane</keyword>
<dbReference type="PANTHER" id="PTHR30151:SF0">
    <property type="entry name" value="ABC TRANSPORTER PERMEASE PROTEIN MJ0413-RELATED"/>
    <property type="match status" value="1"/>
</dbReference>
<evidence type="ECO:0000256" key="1">
    <source>
        <dbReference type="ARBA" id="ARBA00004651"/>
    </source>
</evidence>
<feature type="transmembrane region" description="Helical" evidence="7">
    <location>
        <begin position="183"/>
        <end position="205"/>
    </location>
</feature>
<feature type="transmembrane region" description="Helical" evidence="7">
    <location>
        <begin position="37"/>
        <end position="55"/>
    </location>
</feature>
<feature type="transmembrane region" description="Helical" evidence="7">
    <location>
        <begin position="217"/>
        <end position="234"/>
    </location>
</feature>
<evidence type="ECO:0000313" key="10">
    <source>
        <dbReference type="Proteomes" id="UP001244563"/>
    </source>
</evidence>
<dbReference type="Pfam" id="PF00528">
    <property type="entry name" value="BPD_transp_1"/>
    <property type="match status" value="1"/>
</dbReference>
<sequence>MKASVRPYAFSIVGVAGALVIWQLLAEAKVAGTALPPATTVFATLATILGTGTFWSSLGATIGIALLALALSAVAGVAIGLLVGSFESVKYATLAVLEFLKPVPPIVILPLAVLVLGPTAEMSLFLVVFGCLLPIVMQTVDGVQGTDPVARDTARSYGMGEGEILARVVLPSAMPYIGTAMRVAAPAALVVTVVAGLLGGGPGLGQNIYQAQAAGDYAGLYGLVIVLGVLGLLFQGATRLAERRVLHWHESYREVVPR</sequence>
<feature type="transmembrane region" description="Helical" evidence="7">
    <location>
        <begin position="7"/>
        <end position="25"/>
    </location>
</feature>
<feature type="domain" description="ABC transmembrane type-1" evidence="8">
    <location>
        <begin position="58"/>
        <end position="242"/>
    </location>
</feature>
<keyword evidence="10" id="KW-1185">Reference proteome</keyword>
<feature type="transmembrane region" description="Helical" evidence="7">
    <location>
        <begin position="106"/>
        <end position="133"/>
    </location>
</feature>
<dbReference type="PROSITE" id="PS50928">
    <property type="entry name" value="ABC_TM1"/>
    <property type="match status" value="1"/>
</dbReference>
<gene>
    <name evidence="9" type="ORF">J2T10_000881</name>
</gene>
<comment type="similarity">
    <text evidence="7">Belongs to the binding-protein-dependent transport system permease family.</text>
</comment>
<accession>A0ABT9TL74</accession>
<protein>
    <submittedName>
        <fullName evidence="9">ABC-type nitrate/sulfonate/bicarbonate transport system permease component</fullName>
    </submittedName>
</protein>
<evidence type="ECO:0000256" key="4">
    <source>
        <dbReference type="ARBA" id="ARBA00022692"/>
    </source>
</evidence>
<evidence type="ECO:0000256" key="5">
    <source>
        <dbReference type="ARBA" id="ARBA00022989"/>
    </source>
</evidence>
<name>A0ABT9TL74_PAENI</name>
<reference evidence="9 10" key="1">
    <citation type="submission" date="2023-07" db="EMBL/GenBank/DDBJ databases">
        <title>Sorghum-associated microbial communities from plants grown in Nebraska, USA.</title>
        <authorList>
            <person name="Schachtman D."/>
        </authorList>
    </citation>
    <scope>NUCLEOTIDE SEQUENCE [LARGE SCALE GENOMIC DNA]</scope>
    <source>
        <strain evidence="9 10">CC523</strain>
    </source>
</reference>
<dbReference type="Gene3D" id="1.10.3720.10">
    <property type="entry name" value="MetI-like"/>
    <property type="match status" value="1"/>
</dbReference>
<comment type="caution">
    <text evidence="9">The sequence shown here is derived from an EMBL/GenBank/DDBJ whole genome shotgun (WGS) entry which is preliminary data.</text>
</comment>
<dbReference type="PANTHER" id="PTHR30151">
    <property type="entry name" value="ALKANE SULFONATE ABC TRANSPORTER-RELATED, MEMBRANE SUBUNIT"/>
    <property type="match status" value="1"/>
</dbReference>
<dbReference type="InterPro" id="IPR000515">
    <property type="entry name" value="MetI-like"/>
</dbReference>
<keyword evidence="2 7" id="KW-0813">Transport</keyword>
<dbReference type="InterPro" id="IPR035906">
    <property type="entry name" value="MetI-like_sf"/>
</dbReference>
<evidence type="ECO:0000313" key="9">
    <source>
        <dbReference type="EMBL" id="MDQ0101262.1"/>
    </source>
</evidence>
<evidence type="ECO:0000256" key="3">
    <source>
        <dbReference type="ARBA" id="ARBA00022475"/>
    </source>
</evidence>
<evidence type="ECO:0000256" key="7">
    <source>
        <dbReference type="RuleBase" id="RU363032"/>
    </source>
</evidence>
<dbReference type="CDD" id="cd06261">
    <property type="entry name" value="TM_PBP2"/>
    <property type="match status" value="1"/>
</dbReference>
<dbReference type="RefSeq" id="WP_064721752.1">
    <property type="nucleotide sequence ID" value="NZ_BDDW01000001.1"/>
</dbReference>
<feature type="transmembrane region" description="Helical" evidence="7">
    <location>
        <begin position="62"/>
        <end position="86"/>
    </location>
</feature>
<organism evidence="9 10">
    <name type="scientific">Paenarthrobacter nicotinovorans</name>
    <name type="common">Arthrobacter nicotinovorans</name>
    <dbReference type="NCBI Taxonomy" id="29320"/>
    <lineage>
        <taxon>Bacteria</taxon>
        <taxon>Bacillati</taxon>
        <taxon>Actinomycetota</taxon>
        <taxon>Actinomycetes</taxon>
        <taxon>Micrococcales</taxon>
        <taxon>Micrococcaceae</taxon>
        <taxon>Paenarthrobacter</taxon>
    </lineage>
</organism>
<evidence type="ECO:0000256" key="2">
    <source>
        <dbReference type="ARBA" id="ARBA00022448"/>
    </source>
</evidence>
<keyword evidence="5 7" id="KW-1133">Transmembrane helix</keyword>
<keyword evidence="3" id="KW-1003">Cell membrane</keyword>
<dbReference type="EMBL" id="JAUSSW010000001">
    <property type="protein sequence ID" value="MDQ0101262.1"/>
    <property type="molecule type" value="Genomic_DNA"/>
</dbReference>
<dbReference type="SUPFAM" id="SSF161098">
    <property type="entry name" value="MetI-like"/>
    <property type="match status" value="1"/>
</dbReference>
<dbReference type="GeneID" id="84018593"/>